<evidence type="ECO:0000256" key="4">
    <source>
        <dbReference type="ARBA" id="ARBA00022729"/>
    </source>
</evidence>
<dbReference type="PANTHER" id="PTHR47986">
    <property type="entry name" value="OSJNBA0070M12.3 PROTEIN"/>
    <property type="match status" value="1"/>
</dbReference>
<evidence type="ECO:0000256" key="7">
    <source>
        <dbReference type="ARBA" id="ARBA00023136"/>
    </source>
</evidence>
<keyword evidence="2" id="KW-0433">Leucine-rich repeat</keyword>
<dbReference type="Gene3D" id="3.80.10.10">
    <property type="entry name" value="Ribonuclease Inhibitor"/>
    <property type="match status" value="1"/>
</dbReference>
<dbReference type="GeneID" id="111289043"/>
<dbReference type="InterPro" id="IPR032675">
    <property type="entry name" value="LRR_dom_sf"/>
</dbReference>
<keyword evidence="4" id="KW-0732">Signal</keyword>
<evidence type="ECO:0000256" key="3">
    <source>
        <dbReference type="ARBA" id="ARBA00022692"/>
    </source>
</evidence>
<dbReference type="RefSeq" id="XP_022735650.1">
    <property type="nucleotide sequence ID" value="XM_022879915.1"/>
</dbReference>
<evidence type="ECO:0000256" key="6">
    <source>
        <dbReference type="ARBA" id="ARBA00022989"/>
    </source>
</evidence>
<keyword evidence="3" id="KW-0812">Transmembrane</keyword>
<accession>A0A6P5Y5F4</accession>
<evidence type="ECO:0000256" key="10">
    <source>
        <dbReference type="SAM" id="MobiDB-lite"/>
    </source>
</evidence>
<evidence type="ECO:0000313" key="12">
    <source>
        <dbReference type="RefSeq" id="XP_022735650.1"/>
    </source>
</evidence>
<keyword evidence="8" id="KW-0675">Receptor</keyword>
<protein>
    <submittedName>
        <fullName evidence="12">Receptor protein kinase TMK1-like</fullName>
    </submittedName>
</protein>
<evidence type="ECO:0000256" key="5">
    <source>
        <dbReference type="ARBA" id="ARBA00022737"/>
    </source>
</evidence>
<keyword evidence="9" id="KW-0325">Glycoprotein</keyword>
<dbReference type="InterPro" id="IPR052422">
    <property type="entry name" value="Auxin_Ser/Thr_Kinase"/>
</dbReference>
<gene>
    <name evidence="12" type="primary">LOC111289043</name>
</gene>
<proteinExistence type="predicted"/>
<keyword evidence="11" id="KW-1185">Reference proteome</keyword>
<feature type="region of interest" description="Disordered" evidence="10">
    <location>
        <begin position="1"/>
        <end position="23"/>
    </location>
</feature>
<dbReference type="GO" id="GO:0016020">
    <property type="term" value="C:membrane"/>
    <property type="evidence" value="ECO:0007669"/>
    <property type="project" value="UniProtKB-SubCell"/>
</dbReference>
<evidence type="ECO:0000313" key="11">
    <source>
        <dbReference type="Proteomes" id="UP000515121"/>
    </source>
</evidence>
<reference evidence="12" key="1">
    <citation type="submission" date="2025-08" db="UniProtKB">
        <authorList>
            <consortium name="RefSeq"/>
        </authorList>
    </citation>
    <scope>IDENTIFICATION</scope>
    <source>
        <tissue evidence="12">Fruit stalk</tissue>
    </source>
</reference>
<sequence length="340" mass="38119">MRMERGLHSGFFRKVSSQSNPDSSVMEMLKTTLKIPSSVDWSESDPCRWAHVKCENNRVIRIQIPSKTVGGMLPPDLKNLSQLTVFEVMNNQISGPKPSLAGLSQLQEANFHNNNFSSLPSDFFNGLTSLNSVFLDYNPLEPWEIPESVKEATSLKTFSANKVNIKGKFPGVFDPVTFPTLTDLHLTMNNLEGELPTELGGSMIQSLWVNRQSLNGTIEVIQNMASLTEVWLHGNQVQLLVDILSIISQISLKLMFEATRRIRFVESQENKQLNGGIDEGSGRKGAWHVPTLAMTADVIHKTYDECLKCGMDGYVSKRFEEENLYQAVAKFFKAKRISDS</sequence>
<organism evidence="11 12">
    <name type="scientific">Durio zibethinus</name>
    <name type="common">Durian</name>
    <dbReference type="NCBI Taxonomy" id="66656"/>
    <lineage>
        <taxon>Eukaryota</taxon>
        <taxon>Viridiplantae</taxon>
        <taxon>Streptophyta</taxon>
        <taxon>Embryophyta</taxon>
        <taxon>Tracheophyta</taxon>
        <taxon>Spermatophyta</taxon>
        <taxon>Magnoliopsida</taxon>
        <taxon>eudicotyledons</taxon>
        <taxon>Gunneridae</taxon>
        <taxon>Pentapetalae</taxon>
        <taxon>rosids</taxon>
        <taxon>malvids</taxon>
        <taxon>Malvales</taxon>
        <taxon>Malvaceae</taxon>
        <taxon>Helicteroideae</taxon>
        <taxon>Durio</taxon>
    </lineage>
</organism>
<evidence type="ECO:0000256" key="9">
    <source>
        <dbReference type="ARBA" id="ARBA00023180"/>
    </source>
</evidence>
<dbReference type="KEGG" id="dzi:111289043"/>
<evidence type="ECO:0000256" key="8">
    <source>
        <dbReference type="ARBA" id="ARBA00023170"/>
    </source>
</evidence>
<dbReference type="SUPFAM" id="SSF52172">
    <property type="entry name" value="CheY-like"/>
    <property type="match status" value="1"/>
</dbReference>
<keyword evidence="6" id="KW-1133">Transmembrane helix</keyword>
<name>A0A6P5Y5F4_DURZI</name>
<comment type="subcellular location">
    <subcellularLocation>
        <location evidence="1">Membrane</location>
        <topology evidence="1">Single-pass membrane protein</topology>
    </subcellularLocation>
</comment>
<keyword evidence="7" id="KW-0472">Membrane</keyword>
<evidence type="ECO:0000256" key="1">
    <source>
        <dbReference type="ARBA" id="ARBA00004167"/>
    </source>
</evidence>
<dbReference type="PANTHER" id="PTHR47986:SF34">
    <property type="entry name" value="RECEPTOR-LIKE KINASE TMK2"/>
    <property type="match status" value="1"/>
</dbReference>
<dbReference type="AlphaFoldDB" id="A0A6P5Y5F4"/>
<keyword evidence="5" id="KW-0677">Repeat</keyword>
<evidence type="ECO:0000256" key="2">
    <source>
        <dbReference type="ARBA" id="ARBA00022614"/>
    </source>
</evidence>
<dbReference type="OrthoDB" id="1729886at2759"/>
<dbReference type="InterPro" id="IPR011006">
    <property type="entry name" value="CheY-like_superfamily"/>
</dbReference>
<dbReference type="SUPFAM" id="SSF52058">
    <property type="entry name" value="L domain-like"/>
    <property type="match status" value="1"/>
</dbReference>
<dbReference type="Proteomes" id="UP000515121">
    <property type="component" value="Unplaced"/>
</dbReference>